<evidence type="ECO:0000259" key="1">
    <source>
        <dbReference type="Pfam" id="PF03016"/>
    </source>
</evidence>
<dbReference type="AlphaFoldDB" id="A0A4Q0MLB4"/>
<sequence length="654" mass="73882">MGAAAGFLEEACAFESWLVPMRMPEPATSQRERNRRQYIGDNIMSIVLFLPLFNPASEARRSELEECLARNVDCAQIKQIILLIDDDAVPHVESAKIKILKLDHRPTYADWVKYSYSLAEDSISIIANADIYFDASVEKLKDLLSYDPTAFVAISRYDRVAGVETLHANPHWSQDAWAFLPSAAPNPHRDKWLDFPLGIPRCDNKVAYVFAVYGHRVYNPCGQVKIVHLHETGLRTYNKRGDHQLVGGVAMVYASDDLLAPAKLEIQVWPVDATQITSVRLNNALERWSAEDRAEREAAIRPVAETVGTMKESLEPPFKIEPSLVAFDDHWQFPAITERHAYEQMRLFGRQNPEVVYVGFPWATLIDISKHNKADTARIGMLQQSLQQLATRIQGYRRVVTVCQHIHMLQFLSLFEDAGITDILWSHCPKNIARMGRESSIAIHPFPLYPVQISPPSKVTFSERPYLFSFVGAKATERHLSDVRTFIIEELKGRPQSLVIDRSIWHYNKIVYDGQVLARAAVSDKLVDASASAEFREVMGLTKFALCPSGTGPNSLRLWEAIASGVIPVVMAETYLPPCDEALWSRAVVICGEDRDSVRSLPDRLVKLASDEGGIRRRLHAGQILRQRYGRNNFVHDVLSLFEQEDVAVRRLTA</sequence>
<dbReference type="PANTHER" id="PTHR11062">
    <property type="entry name" value="EXOSTOSIN HEPARAN SULFATE GLYCOSYLTRANSFERASE -RELATED"/>
    <property type="match status" value="1"/>
</dbReference>
<dbReference type="GO" id="GO:0016757">
    <property type="term" value="F:glycosyltransferase activity"/>
    <property type="evidence" value="ECO:0007669"/>
    <property type="project" value="InterPro"/>
</dbReference>
<dbReference type="OrthoDB" id="8435943at2"/>
<evidence type="ECO:0000313" key="2">
    <source>
        <dbReference type="EMBL" id="RXF74474.1"/>
    </source>
</evidence>
<comment type="caution">
    <text evidence="2">The sequence shown here is derived from an EMBL/GenBank/DDBJ whole genome shotgun (WGS) entry which is preliminary data.</text>
</comment>
<dbReference type="Proteomes" id="UP000289708">
    <property type="component" value="Unassembled WGS sequence"/>
</dbReference>
<accession>A0A4Q0MLB4</accession>
<gene>
    <name evidence="2" type="ORF">EK403_06610</name>
</gene>
<organism evidence="2 3">
    <name type="scientific">Hansschlegelia zhihuaiae</name>
    <dbReference type="NCBI Taxonomy" id="405005"/>
    <lineage>
        <taxon>Bacteria</taxon>
        <taxon>Pseudomonadati</taxon>
        <taxon>Pseudomonadota</taxon>
        <taxon>Alphaproteobacteria</taxon>
        <taxon>Hyphomicrobiales</taxon>
        <taxon>Methylopilaceae</taxon>
        <taxon>Hansschlegelia</taxon>
    </lineage>
</organism>
<keyword evidence="3" id="KW-1185">Reference proteome</keyword>
<dbReference type="Pfam" id="PF03016">
    <property type="entry name" value="Exostosin_GT47"/>
    <property type="match status" value="1"/>
</dbReference>
<dbReference type="InterPro" id="IPR004263">
    <property type="entry name" value="Exostosin"/>
</dbReference>
<evidence type="ECO:0000313" key="3">
    <source>
        <dbReference type="Proteomes" id="UP000289708"/>
    </source>
</evidence>
<dbReference type="InterPro" id="IPR040911">
    <property type="entry name" value="Exostosin_GT47"/>
</dbReference>
<protein>
    <recommendedName>
        <fullName evidence="1">Exostosin GT47 domain-containing protein</fullName>
    </recommendedName>
</protein>
<feature type="domain" description="Exostosin GT47" evidence="1">
    <location>
        <begin position="441"/>
        <end position="594"/>
    </location>
</feature>
<reference evidence="2 3" key="1">
    <citation type="submission" date="2018-12" db="EMBL/GenBank/DDBJ databases">
        <title>bacterium Hansschlegelia zhihuaiae S113.</title>
        <authorList>
            <person name="He J."/>
        </authorList>
    </citation>
    <scope>NUCLEOTIDE SEQUENCE [LARGE SCALE GENOMIC DNA]</scope>
    <source>
        <strain evidence="2 3">S 113</strain>
    </source>
</reference>
<proteinExistence type="predicted"/>
<name>A0A4Q0MLB4_9HYPH</name>
<dbReference type="EMBL" id="RYFI01000004">
    <property type="protein sequence ID" value="RXF74474.1"/>
    <property type="molecule type" value="Genomic_DNA"/>
</dbReference>